<keyword evidence="6 7" id="KW-0408">Iron</keyword>
<dbReference type="SUPFAM" id="SSF56634">
    <property type="entry name" value="Heme-dependent catalase-like"/>
    <property type="match status" value="1"/>
</dbReference>
<accession>A0ABY7NRN9</accession>
<keyword evidence="3 7" id="KW-0349">Heme</keyword>
<dbReference type="CDD" id="cd08153">
    <property type="entry name" value="srpA_like"/>
    <property type="match status" value="1"/>
</dbReference>
<feature type="domain" description="Catalase core" evidence="9">
    <location>
        <begin position="35"/>
        <end position="362"/>
    </location>
</feature>
<dbReference type="InterPro" id="IPR011614">
    <property type="entry name" value="Catalase_core"/>
</dbReference>
<evidence type="ECO:0000256" key="5">
    <source>
        <dbReference type="ARBA" id="ARBA00023002"/>
    </source>
</evidence>
<evidence type="ECO:0000313" key="11">
    <source>
        <dbReference type="Proteomes" id="UP001210865"/>
    </source>
</evidence>
<dbReference type="RefSeq" id="WP_270078692.1">
    <property type="nucleotide sequence ID" value="NZ_CP115174.1"/>
</dbReference>
<dbReference type="InterPro" id="IPR018028">
    <property type="entry name" value="Catalase"/>
</dbReference>
<evidence type="ECO:0000256" key="8">
    <source>
        <dbReference type="SAM" id="MobiDB-lite"/>
    </source>
</evidence>
<proteinExistence type="inferred from homology"/>
<dbReference type="SMART" id="SM01060">
    <property type="entry name" value="Catalase"/>
    <property type="match status" value="1"/>
</dbReference>
<keyword evidence="2 7" id="KW-0575">Peroxidase</keyword>
<comment type="cofactor">
    <cofactor evidence="7">
        <name>heme</name>
        <dbReference type="ChEBI" id="CHEBI:30413"/>
    </cofactor>
</comment>
<keyword evidence="11" id="KW-1185">Reference proteome</keyword>
<keyword evidence="4 7" id="KW-0479">Metal-binding</keyword>
<comment type="function">
    <text evidence="7">Has an organic peroxide-dependent peroxidase activity.</text>
</comment>
<dbReference type="PANTHER" id="PTHR11465:SF9">
    <property type="entry name" value="CATALASE"/>
    <property type="match status" value="1"/>
</dbReference>
<dbReference type="PANTHER" id="PTHR11465">
    <property type="entry name" value="CATALASE"/>
    <property type="match status" value="1"/>
</dbReference>
<dbReference type="EMBL" id="CP115174">
    <property type="protein sequence ID" value="WBO24063.1"/>
    <property type="molecule type" value="Genomic_DNA"/>
</dbReference>
<dbReference type="Proteomes" id="UP001210865">
    <property type="component" value="Chromosome"/>
</dbReference>
<dbReference type="InterPro" id="IPR024168">
    <property type="entry name" value="Catalase_SrpA-type_pred"/>
</dbReference>
<dbReference type="PRINTS" id="PR00067">
    <property type="entry name" value="CATALASE"/>
</dbReference>
<organism evidence="10 11">
    <name type="scientific">Sphingomonas abietis</name>
    <dbReference type="NCBI Taxonomy" id="3012344"/>
    <lineage>
        <taxon>Bacteria</taxon>
        <taxon>Pseudomonadati</taxon>
        <taxon>Pseudomonadota</taxon>
        <taxon>Alphaproteobacteria</taxon>
        <taxon>Sphingomonadales</taxon>
        <taxon>Sphingomonadaceae</taxon>
        <taxon>Sphingomonas</taxon>
    </lineage>
</organism>
<comment type="similarity">
    <text evidence="1 7">Belongs to the catalase family.</text>
</comment>
<evidence type="ECO:0000313" key="10">
    <source>
        <dbReference type="EMBL" id="WBO24063.1"/>
    </source>
</evidence>
<feature type="region of interest" description="Disordered" evidence="8">
    <location>
        <begin position="342"/>
        <end position="362"/>
    </location>
</feature>
<dbReference type="PROSITE" id="PS51402">
    <property type="entry name" value="CATALASE_3"/>
    <property type="match status" value="1"/>
</dbReference>
<dbReference type="Gene3D" id="1.20.1280.120">
    <property type="match status" value="1"/>
</dbReference>
<evidence type="ECO:0000256" key="2">
    <source>
        <dbReference type="ARBA" id="ARBA00022559"/>
    </source>
</evidence>
<keyword evidence="5 7" id="KW-0560">Oxidoreductase</keyword>
<sequence length="362" mass="38957">MTTPIRTLPRLAVIAAILAAVVAVFAWVGGFLSPARISGSGVADSLQTANGKIYPGFRRAHAKGLCVSGHFDANGAGVALSRAALFPAGSVPVIGRFSTGGGDPSASDGRNVFHALGLRFALPHGEEWRMAIDHTPIFIVSNPADFLALQQAAIPDPKTGKPDPDRMKAFVAAHPETRQFMDYMKTAPLPSSFANGTYYSIDAFRFANAQGQSRFVRWQFEPETPFAALDKATLDQQPTNFLFDDLLARMQKAPLKWHMVVVLANSGDRTDNATVRWTGPHRQVDVGTLILDHAATEETGGCRDYNYDPLILPKGVSGSDDPILAARSAVYSASFRRRAIEGPRPDAITKAESPAKSQEGAR</sequence>
<gene>
    <name evidence="10" type="ORF">PBT88_08120</name>
</gene>
<dbReference type="PIRSF" id="PIRSF000296">
    <property type="entry name" value="SrpA"/>
    <property type="match status" value="1"/>
</dbReference>
<dbReference type="Pfam" id="PF00199">
    <property type="entry name" value="Catalase"/>
    <property type="match status" value="1"/>
</dbReference>
<dbReference type="Gene3D" id="2.40.180.10">
    <property type="entry name" value="Catalase core domain"/>
    <property type="match status" value="1"/>
</dbReference>
<evidence type="ECO:0000256" key="4">
    <source>
        <dbReference type="ARBA" id="ARBA00022723"/>
    </source>
</evidence>
<evidence type="ECO:0000259" key="9">
    <source>
        <dbReference type="SMART" id="SM01060"/>
    </source>
</evidence>
<evidence type="ECO:0000256" key="1">
    <source>
        <dbReference type="ARBA" id="ARBA00005329"/>
    </source>
</evidence>
<dbReference type="InterPro" id="IPR020835">
    <property type="entry name" value="Catalase_sf"/>
</dbReference>
<dbReference type="EC" id="1.11.1.-" evidence="7"/>
<name>A0ABY7NRN9_9SPHN</name>
<evidence type="ECO:0000256" key="3">
    <source>
        <dbReference type="ARBA" id="ARBA00022617"/>
    </source>
</evidence>
<protein>
    <recommendedName>
        <fullName evidence="7">Catalase-related peroxidase</fullName>
        <ecNumber evidence="7">1.11.1.-</ecNumber>
    </recommendedName>
</protein>
<dbReference type="GO" id="GO:0004601">
    <property type="term" value="F:peroxidase activity"/>
    <property type="evidence" value="ECO:0007669"/>
    <property type="project" value="UniProtKB-KW"/>
</dbReference>
<evidence type="ECO:0000256" key="6">
    <source>
        <dbReference type="ARBA" id="ARBA00023004"/>
    </source>
</evidence>
<evidence type="ECO:0000256" key="7">
    <source>
        <dbReference type="PIRNR" id="PIRNR000296"/>
    </source>
</evidence>
<reference evidence="10 11" key="1">
    <citation type="submission" date="2022-12" db="EMBL/GenBank/DDBJ databases">
        <title>Sphingomonas abieness sp. nov., an endophytic bacterium isolated from Abies koreana.</title>
        <authorList>
            <person name="Jiang L."/>
            <person name="Lee J."/>
        </authorList>
    </citation>
    <scope>NUCLEOTIDE SEQUENCE [LARGE SCALE GENOMIC DNA]</scope>
    <source>
        <strain evidence="11">PAMB 00755</strain>
    </source>
</reference>